<keyword evidence="2" id="KW-1185">Reference proteome</keyword>
<reference evidence="1 2" key="1">
    <citation type="submission" date="2012-06" db="EMBL/GenBank/DDBJ databases">
        <title>The complete chromosome of genome of Turneriella parva DSM 21527.</title>
        <authorList>
            <consortium name="US DOE Joint Genome Institute (JGI-PGF)"/>
            <person name="Lucas S."/>
            <person name="Han J."/>
            <person name="Lapidus A."/>
            <person name="Bruce D."/>
            <person name="Goodwin L."/>
            <person name="Pitluck S."/>
            <person name="Peters L."/>
            <person name="Kyrpides N."/>
            <person name="Mavromatis K."/>
            <person name="Ivanova N."/>
            <person name="Mikhailova N."/>
            <person name="Chertkov O."/>
            <person name="Detter J.C."/>
            <person name="Tapia R."/>
            <person name="Han C."/>
            <person name="Land M."/>
            <person name="Hauser L."/>
            <person name="Markowitz V."/>
            <person name="Cheng J.-F."/>
            <person name="Hugenholtz P."/>
            <person name="Woyke T."/>
            <person name="Wu D."/>
            <person name="Gronow S."/>
            <person name="Wellnitz S."/>
            <person name="Brambilla E."/>
            <person name="Klenk H.-P."/>
            <person name="Eisen J.A."/>
        </authorList>
    </citation>
    <scope>NUCLEOTIDE SEQUENCE [LARGE SCALE GENOMIC DNA]</scope>
    <source>
        <strain evidence="2">ATCC BAA-1111 / DSM 21527 / NCTC 11395 / H</strain>
    </source>
</reference>
<dbReference type="InterPro" id="IPR019734">
    <property type="entry name" value="TPR_rpt"/>
</dbReference>
<evidence type="ECO:0000313" key="1">
    <source>
        <dbReference type="EMBL" id="AFM11398.1"/>
    </source>
</evidence>
<protein>
    <submittedName>
        <fullName evidence="1">Uncharacterized protein</fullName>
    </submittedName>
</protein>
<evidence type="ECO:0000313" key="2">
    <source>
        <dbReference type="Proteomes" id="UP000006048"/>
    </source>
</evidence>
<dbReference type="STRING" id="869212.Turpa_0747"/>
<dbReference type="Pfam" id="PF13174">
    <property type="entry name" value="TPR_6"/>
    <property type="match status" value="1"/>
</dbReference>
<dbReference type="AlphaFoldDB" id="I4B291"/>
<dbReference type="OrthoDB" id="9997066at2"/>
<organism evidence="1 2">
    <name type="scientific">Turneriella parva (strain ATCC BAA-1111 / DSM 21527 / NCTC 11395 / H)</name>
    <name type="common">Leptospira parva</name>
    <dbReference type="NCBI Taxonomy" id="869212"/>
    <lineage>
        <taxon>Bacteria</taxon>
        <taxon>Pseudomonadati</taxon>
        <taxon>Spirochaetota</taxon>
        <taxon>Spirochaetia</taxon>
        <taxon>Leptospirales</taxon>
        <taxon>Leptospiraceae</taxon>
        <taxon>Turneriella</taxon>
    </lineage>
</organism>
<dbReference type="RefSeq" id="WP_014801916.1">
    <property type="nucleotide sequence ID" value="NC_018020.1"/>
</dbReference>
<dbReference type="EMBL" id="CP002959">
    <property type="protein sequence ID" value="AFM11398.1"/>
    <property type="molecule type" value="Genomic_DNA"/>
</dbReference>
<dbReference type="InterPro" id="IPR011990">
    <property type="entry name" value="TPR-like_helical_dom_sf"/>
</dbReference>
<dbReference type="Proteomes" id="UP000006048">
    <property type="component" value="Chromosome"/>
</dbReference>
<accession>I4B291</accession>
<name>I4B291_TURPD</name>
<dbReference type="HOGENOM" id="CLU_551996_0_0_12"/>
<sequence>MRHLVLLITFMVYPVLFVHGLTVGVFDIKGDVGSEGGRLADLAQAEIQQDKSLTIRDRLAIKNIITQQEKCAAGFRECPELSGAIKTLDMYVTGEAITLAAQKQIVLRAVKTGDQTIAALAVGSADSLEKSMAEAAAGLAKKIAAQKNTDKGSGERWKLAVQPVRAANAAAQKLTELAGLDSMLLHALAKRASFDLIETKTDDIVEAEKMLSLSGMAPGALAPAGSDYTHFVTATIQVADEARILAYQVVSKKTGTAIISDIIEWTVGQDPQAALDKIAEYTENDIMKVLGKLEISGCDPGDAVITFEFKDASRAAESIICKSPLLIEDIPAGEYTLIFKHEERNTLTKSVTIKPVETLKLGKIALPDIDMSLFQQASSAESSGKFAEANGLYAQFYTKYPKHRMASYAMYREGYVTQLRLKRVADGRKILENVIARKPDAEIRSEAYVGMALGYRAEGDGEKSNAIFRMLTDQYAGTTAAEFARDCLEGKCSL</sequence>
<proteinExistence type="predicted"/>
<gene>
    <name evidence="1" type="ordered locus">Turpa_0747</name>
</gene>
<dbReference type="Gene3D" id="1.25.40.10">
    <property type="entry name" value="Tetratricopeptide repeat domain"/>
    <property type="match status" value="1"/>
</dbReference>
<dbReference type="KEGG" id="tpx:Turpa_0747"/>